<dbReference type="RefSeq" id="WP_230575700.1">
    <property type="nucleotide sequence ID" value="NZ_CAKJTI010000015.1"/>
</dbReference>
<comment type="similarity">
    <text evidence="1 6">Belongs to the thioredoxin family.</text>
</comment>
<evidence type="ECO:0000256" key="1">
    <source>
        <dbReference type="ARBA" id="ARBA00008987"/>
    </source>
</evidence>
<gene>
    <name evidence="8" type="ORF">BACCIP111899_02861</name>
</gene>
<evidence type="ECO:0000256" key="6">
    <source>
        <dbReference type="PIRNR" id="PIRNR000077"/>
    </source>
</evidence>
<dbReference type="PANTHER" id="PTHR45663">
    <property type="entry name" value="GEO12009P1"/>
    <property type="match status" value="1"/>
</dbReference>
<evidence type="ECO:0000256" key="5">
    <source>
        <dbReference type="ARBA" id="ARBA00023284"/>
    </source>
</evidence>
<proteinExistence type="inferred from homology"/>
<dbReference type="Gene3D" id="3.40.30.10">
    <property type="entry name" value="Glutaredoxin"/>
    <property type="match status" value="1"/>
</dbReference>
<dbReference type="InterPro" id="IPR013766">
    <property type="entry name" value="Thioredoxin_domain"/>
</dbReference>
<keyword evidence="5" id="KW-0676">Redox-active center</keyword>
<evidence type="ECO:0000256" key="2">
    <source>
        <dbReference type="ARBA" id="ARBA00022448"/>
    </source>
</evidence>
<evidence type="ECO:0000313" key="8">
    <source>
        <dbReference type="EMBL" id="CAG9613642.1"/>
    </source>
</evidence>
<dbReference type="EMBL" id="CAKJTI010000015">
    <property type="protein sequence ID" value="CAG9613642.1"/>
    <property type="molecule type" value="Genomic_DNA"/>
</dbReference>
<dbReference type="PROSITE" id="PS51352">
    <property type="entry name" value="THIOREDOXIN_2"/>
    <property type="match status" value="1"/>
</dbReference>
<name>A0ABM8YD31_9BACI</name>
<accession>A0ABM8YD31</accession>
<organism evidence="8 9">
    <name type="scientific">Bacillus rhizoplanae</name>
    <dbReference type="NCBI Taxonomy" id="2880966"/>
    <lineage>
        <taxon>Bacteria</taxon>
        <taxon>Bacillati</taxon>
        <taxon>Bacillota</taxon>
        <taxon>Bacilli</taxon>
        <taxon>Bacillales</taxon>
        <taxon>Bacillaceae</taxon>
        <taxon>Bacillus</taxon>
    </lineage>
</organism>
<evidence type="ECO:0000313" key="9">
    <source>
        <dbReference type="Proteomes" id="UP000789423"/>
    </source>
</evidence>
<comment type="caution">
    <text evidence="8">The sequence shown here is derived from an EMBL/GenBank/DDBJ whole genome shotgun (WGS) entry which is preliminary data.</text>
</comment>
<dbReference type="InterPro" id="IPR036249">
    <property type="entry name" value="Thioredoxin-like_sf"/>
</dbReference>
<dbReference type="Pfam" id="PF00085">
    <property type="entry name" value="Thioredoxin"/>
    <property type="match status" value="1"/>
</dbReference>
<dbReference type="InterPro" id="IPR005746">
    <property type="entry name" value="Thioredoxin"/>
</dbReference>
<dbReference type="PRINTS" id="PR00421">
    <property type="entry name" value="THIOREDOXIN"/>
</dbReference>
<keyword evidence="2" id="KW-0813">Transport</keyword>
<reference evidence="8 9" key="1">
    <citation type="submission" date="2021-10" db="EMBL/GenBank/DDBJ databases">
        <authorList>
            <person name="Criscuolo A."/>
        </authorList>
    </citation>
    <scope>NUCLEOTIDE SEQUENCE [LARGE SCALE GENOMIC DNA]</scope>
    <source>
        <strain evidence="9">CIP 111899</strain>
    </source>
</reference>
<keyword evidence="9" id="KW-1185">Reference proteome</keyword>
<dbReference type="PANTHER" id="PTHR45663:SF6">
    <property type="entry name" value="THIOREDOXIN-LIKE PROTEIN YDBP"/>
    <property type="match status" value="1"/>
</dbReference>
<dbReference type="Proteomes" id="UP000789423">
    <property type="component" value="Unassembled WGS sequence"/>
</dbReference>
<evidence type="ECO:0000259" key="7">
    <source>
        <dbReference type="PROSITE" id="PS51352"/>
    </source>
</evidence>
<sequence length="104" mass="11838">MLKEINLNELEQLVKERSESIVLKFTADWCPGCRQLAPIVEEVSEQLSDQIVFFDVNVDKEIDLAQKFSVMSIPTLVVLKNGEEVNRITAPAPNEDFIKSFVQQ</sequence>
<dbReference type="SUPFAM" id="SSF52833">
    <property type="entry name" value="Thioredoxin-like"/>
    <property type="match status" value="1"/>
</dbReference>
<dbReference type="PIRSF" id="PIRSF000077">
    <property type="entry name" value="Thioredoxin"/>
    <property type="match status" value="1"/>
</dbReference>
<evidence type="ECO:0000256" key="4">
    <source>
        <dbReference type="ARBA" id="ARBA00023157"/>
    </source>
</evidence>
<keyword evidence="3" id="KW-0249">Electron transport</keyword>
<keyword evidence="4" id="KW-1015">Disulfide bond</keyword>
<protein>
    <recommendedName>
        <fullName evidence="6">Thioredoxin</fullName>
    </recommendedName>
</protein>
<evidence type="ECO:0000256" key="3">
    <source>
        <dbReference type="ARBA" id="ARBA00022982"/>
    </source>
</evidence>
<feature type="domain" description="Thioredoxin" evidence="7">
    <location>
        <begin position="1"/>
        <end position="104"/>
    </location>
</feature>
<dbReference type="CDD" id="cd02947">
    <property type="entry name" value="TRX_family"/>
    <property type="match status" value="1"/>
</dbReference>